<proteinExistence type="predicted"/>
<dbReference type="Pfam" id="PF00296">
    <property type="entry name" value="Bac_luciferase"/>
    <property type="match status" value="1"/>
</dbReference>
<evidence type="ECO:0000256" key="1">
    <source>
        <dbReference type="ARBA" id="ARBA00023002"/>
    </source>
</evidence>
<keyword evidence="2 4" id="KW-0503">Monooxygenase</keyword>
<dbReference type="RefSeq" id="WP_115731977.1">
    <property type="nucleotide sequence ID" value="NZ_BAAAVY010000002.1"/>
</dbReference>
<dbReference type="GO" id="GO:0047646">
    <property type="term" value="F:alkanal monooxygenase (FMN-linked) activity"/>
    <property type="evidence" value="ECO:0007669"/>
    <property type="project" value="UniProtKB-EC"/>
</dbReference>
<dbReference type="Gene3D" id="3.20.20.30">
    <property type="entry name" value="Luciferase-like domain"/>
    <property type="match status" value="1"/>
</dbReference>
<gene>
    <name evidence="4" type="primary">luxA_1</name>
    <name evidence="4" type="ORF">NCTC10684_03137</name>
</gene>
<dbReference type="AlphaFoldDB" id="A0A380WNZ5"/>
<dbReference type="GO" id="GO:0005829">
    <property type="term" value="C:cytosol"/>
    <property type="evidence" value="ECO:0007669"/>
    <property type="project" value="TreeGrafter"/>
</dbReference>
<dbReference type="EMBL" id="UFSM01000001">
    <property type="protein sequence ID" value="SUU89894.1"/>
    <property type="molecule type" value="Genomic_DNA"/>
</dbReference>
<feature type="domain" description="Luciferase-like" evidence="3">
    <location>
        <begin position="1"/>
        <end position="340"/>
    </location>
</feature>
<accession>A0A380WNZ5</accession>
<evidence type="ECO:0000256" key="2">
    <source>
        <dbReference type="ARBA" id="ARBA00023033"/>
    </source>
</evidence>
<keyword evidence="1 4" id="KW-0560">Oxidoreductase</keyword>
<dbReference type="EC" id="1.14.14.3" evidence="4"/>
<dbReference type="PANTHER" id="PTHR30137">
    <property type="entry name" value="LUCIFERASE-LIKE MONOOXYGENASE"/>
    <property type="match status" value="1"/>
</dbReference>
<dbReference type="InterPro" id="IPR050766">
    <property type="entry name" value="Bact_Lucif_Oxidored"/>
</dbReference>
<dbReference type="SUPFAM" id="SSF51679">
    <property type="entry name" value="Bacterial luciferase-like"/>
    <property type="match status" value="1"/>
</dbReference>
<evidence type="ECO:0000313" key="5">
    <source>
        <dbReference type="Proteomes" id="UP000254701"/>
    </source>
</evidence>
<name>A0A380WNZ5_AMIAI</name>
<sequence length="382" mass="42885">MKFSMIYEAQIAETHREAEQQVFREMAEQCVQLDRSGFDGVWCVEHHGLTQYSHMSAPETFLAFVAGQTKKLEIGHGVVCLPPAMNHPIKVAERVAMLDILSNGRVNFGVGKGGSQQEAGAFGYQLSELQPLIDESMYLIPRLFSEEVVEHDGQYIKFPARPVHPKPLQQPHPRMFMACTRWEAVVTAGSRGLGALVMGFGGPDEIKTKSDAYRKAFAERKLEDQVGLRPTEHLSALCPAIVLRDRDKARRIGLRGQRFFAEALSHWYQGGPRPEVDDMSPEEHLAALDKVREHKFAKLGEDKIAYNPQAYGYLDDINDAYGTPEDCIRYVERLFEAGADEIMFLSQMGTVPHEAIMETIELIGCEVIPHFRGKKLRVAAAE</sequence>
<dbReference type="PANTHER" id="PTHR30137:SF8">
    <property type="entry name" value="BLR5498 PROTEIN"/>
    <property type="match status" value="1"/>
</dbReference>
<reference evidence="4 5" key="1">
    <citation type="submission" date="2018-06" db="EMBL/GenBank/DDBJ databases">
        <authorList>
            <consortium name="Pathogen Informatics"/>
            <person name="Doyle S."/>
        </authorList>
    </citation>
    <scope>NUCLEOTIDE SEQUENCE [LARGE SCALE GENOMIC DNA]</scope>
    <source>
        <strain evidence="4 5">NCTC10684</strain>
    </source>
</reference>
<dbReference type="InterPro" id="IPR036661">
    <property type="entry name" value="Luciferase-like_sf"/>
</dbReference>
<organism evidence="4 5">
    <name type="scientific">Aminobacter aminovorans</name>
    <name type="common">Chelatobacter heintzii</name>
    <dbReference type="NCBI Taxonomy" id="83263"/>
    <lineage>
        <taxon>Bacteria</taxon>
        <taxon>Pseudomonadati</taxon>
        <taxon>Pseudomonadota</taxon>
        <taxon>Alphaproteobacteria</taxon>
        <taxon>Hyphomicrobiales</taxon>
        <taxon>Phyllobacteriaceae</taxon>
        <taxon>Aminobacter</taxon>
    </lineage>
</organism>
<dbReference type="InterPro" id="IPR011251">
    <property type="entry name" value="Luciferase-like_dom"/>
</dbReference>
<protein>
    <submittedName>
        <fullName evidence="4">Alkanal monooxygenase alpha chain</fullName>
        <ecNumber evidence="4">1.14.14.3</ecNumber>
    </submittedName>
</protein>
<dbReference type="OrthoDB" id="7239898at2"/>
<evidence type="ECO:0000259" key="3">
    <source>
        <dbReference type="Pfam" id="PF00296"/>
    </source>
</evidence>
<dbReference type="Proteomes" id="UP000254701">
    <property type="component" value="Unassembled WGS sequence"/>
</dbReference>
<evidence type="ECO:0000313" key="4">
    <source>
        <dbReference type="EMBL" id="SUU89894.1"/>
    </source>
</evidence>